<accession>A0ABT2SZ03</accession>
<proteinExistence type="predicted"/>
<name>A0ABT2SZ03_9FIRM</name>
<dbReference type="Gene3D" id="3.40.50.1220">
    <property type="entry name" value="TPP-binding domain"/>
    <property type="match status" value="1"/>
</dbReference>
<reference evidence="1 2" key="1">
    <citation type="journal article" date="2021" name="ISME Commun">
        <title>Automated analysis of genomic sequences facilitates high-throughput and comprehensive description of bacteria.</title>
        <authorList>
            <person name="Hitch T.C.A."/>
        </authorList>
    </citation>
    <scope>NUCLEOTIDE SEQUENCE [LARGE SCALE GENOMIC DNA]</scope>
    <source>
        <strain evidence="1 2">Sanger_18</strain>
    </source>
</reference>
<dbReference type="SUPFAM" id="SSF52467">
    <property type="entry name" value="DHS-like NAD/FAD-binding domain"/>
    <property type="match status" value="1"/>
</dbReference>
<keyword evidence="2" id="KW-1185">Reference proteome</keyword>
<evidence type="ECO:0008006" key="3">
    <source>
        <dbReference type="Google" id="ProtNLM"/>
    </source>
</evidence>
<gene>
    <name evidence="1" type="ORF">OCV77_01740</name>
</gene>
<dbReference type="Proteomes" id="UP001652432">
    <property type="component" value="Unassembled WGS sequence"/>
</dbReference>
<dbReference type="InterPro" id="IPR029035">
    <property type="entry name" value="DHS-like_NAD/FAD-binding_dom"/>
</dbReference>
<organism evidence="1 2">
    <name type="scientific">Suilimivivens aceti</name>
    <dbReference type="NCBI Taxonomy" id="2981774"/>
    <lineage>
        <taxon>Bacteria</taxon>
        <taxon>Bacillati</taxon>
        <taxon>Bacillota</taxon>
        <taxon>Clostridia</taxon>
        <taxon>Lachnospirales</taxon>
        <taxon>Lachnospiraceae</taxon>
        <taxon>Suilimivivens</taxon>
    </lineage>
</organism>
<dbReference type="RefSeq" id="WP_262572779.1">
    <property type="nucleotide sequence ID" value="NZ_JAOQKJ010000002.1"/>
</dbReference>
<comment type="caution">
    <text evidence="1">The sequence shown here is derived from an EMBL/GenBank/DDBJ whole genome shotgun (WGS) entry which is preliminary data.</text>
</comment>
<protein>
    <recommendedName>
        <fullName evidence="3">NAD-dependent protein deacetylase, SIR2 family</fullName>
    </recommendedName>
</protein>
<sequence>MKDNSREEIQKIRENIKEAELVLVGIGEEFGLKEADGRFKKEEYEVRMAAYQGLQRLLQNKNYFVVTLCTDGMIRQAGLKDERIVEPCGSYYHLQCANKCTDTITVPDEDLQKKIKGMFQGREEKKNIERDLPVCGQCGKKLIWNTIETENYAEEGYLEQWKAYTKWLQGTVNHKVCLLELGTGMKFPTVIRWPFEKITYFNNKSLLIRVHSRLFQTTEEIKDRSTGIEYNPVEFVKELSIEA</sequence>
<evidence type="ECO:0000313" key="1">
    <source>
        <dbReference type="EMBL" id="MCU6743234.1"/>
    </source>
</evidence>
<evidence type="ECO:0000313" key="2">
    <source>
        <dbReference type="Proteomes" id="UP001652432"/>
    </source>
</evidence>
<dbReference type="EMBL" id="JAOQKJ010000002">
    <property type="protein sequence ID" value="MCU6743234.1"/>
    <property type="molecule type" value="Genomic_DNA"/>
</dbReference>